<keyword evidence="2" id="KW-1185">Reference proteome</keyword>
<dbReference type="AlphaFoldDB" id="F9UBE4"/>
<accession>F9UBE4</accession>
<proteinExistence type="predicted"/>
<sequence length="56" mass="5657">MAPIHASKSITRTDAVPGSHTASVDVFVARGDARGLAEVPHGRFGRQTVGAGLGSS</sequence>
<reference evidence="1 2" key="1">
    <citation type="submission" date="2011-06" db="EMBL/GenBank/DDBJ databases">
        <title>The draft genome of Thiocapsa marina 5811.</title>
        <authorList>
            <consortium name="US DOE Joint Genome Institute (JGI-PGF)"/>
            <person name="Lucas S."/>
            <person name="Han J."/>
            <person name="Cheng J.-F."/>
            <person name="Goodwin L."/>
            <person name="Pitluck S."/>
            <person name="Peters L."/>
            <person name="Land M.L."/>
            <person name="Hauser L."/>
            <person name="Vogl K."/>
            <person name="Liu Z."/>
            <person name="Imhoff J."/>
            <person name="Thiel V."/>
            <person name="Frigaard N.-U."/>
            <person name="Bryant D."/>
            <person name="Woyke T.J."/>
        </authorList>
    </citation>
    <scope>NUCLEOTIDE SEQUENCE [LARGE SCALE GENOMIC DNA]</scope>
    <source>
        <strain evidence="1 2">5811</strain>
    </source>
</reference>
<name>F9UBE4_9GAMM</name>
<gene>
    <name evidence="1" type="ORF">ThimaDRAFT_2246</name>
</gene>
<dbReference type="Proteomes" id="UP000005459">
    <property type="component" value="Unassembled WGS sequence"/>
</dbReference>
<organism evidence="1 2">
    <name type="scientific">Thiocapsa marina 5811</name>
    <dbReference type="NCBI Taxonomy" id="768671"/>
    <lineage>
        <taxon>Bacteria</taxon>
        <taxon>Pseudomonadati</taxon>
        <taxon>Pseudomonadota</taxon>
        <taxon>Gammaproteobacteria</taxon>
        <taxon>Chromatiales</taxon>
        <taxon>Chromatiaceae</taxon>
        <taxon>Thiocapsa</taxon>
    </lineage>
</organism>
<protein>
    <submittedName>
        <fullName evidence="1">Uncharacterized protein</fullName>
    </submittedName>
</protein>
<evidence type="ECO:0000313" key="2">
    <source>
        <dbReference type="Proteomes" id="UP000005459"/>
    </source>
</evidence>
<dbReference type="STRING" id="768671.ThimaDRAFT_2246"/>
<dbReference type="EMBL" id="AFWV01000007">
    <property type="protein sequence ID" value="EGV18262.1"/>
    <property type="molecule type" value="Genomic_DNA"/>
</dbReference>
<evidence type="ECO:0000313" key="1">
    <source>
        <dbReference type="EMBL" id="EGV18262.1"/>
    </source>
</evidence>